<evidence type="ECO:0000256" key="2">
    <source>
        <dbReference type="ARBA" id="ARBA00022729"/>
    </source>
</evidence>
<name>A0ABX1SUZ4_9BIFI</name>
<dbReference type="Proteomes" id="UP000553756">
    <property type="component" value="Unassembled WGS sequence"/>
</dbReference>
<dbReference type="InterPro" id="IPR050490">
    <property type="entry name" value="Bact_solute-bd_prot1"/>
</dbReference>
<dbReference type="PANTHER" id="PTHR43649:SF33">
    <property type="entry name" value="POLYGALACTURONAN_RHAMNOGALACTURONAN-BINDING PROTEIN YTCQ"/>
    <property type="match status" value="1"/>
</dbReference>
<keyword evidence="3" id="KW-0472">Membrane</keyword>
<dbReference type="SUPFAM" id="SSF53850">
    <property type="entry name" value="Periplasmic binding protein-like II"/>
    <property type="match status" value="1"/>
</dbReference>
<keyword evidence="4" id="KW-0564">Palmitate</keyword>
<reference evidence="6 7" key="1">
    <citation type="submission" date="2020-02" db="EMBL/GenBank/DDBJ databases">
        <title>Characterization of phylogenetic diversity of novel bifidobacterial species isolated in Czech ZOOs.</title>
        <authorList>
            <person name="Lugli G.A."/>
            <person name="Vera N.B."/>
            <person name="Ventura M."/>
        </authorList>
    </citation>
    <scope>NUCLEOTIDE SEQUENCE [LARGE SCALE GENOMIC DNA]</scope>
    <source>
        <strain evidence="6 7">DSM 109963</strain>
    </source>
</reference>
<evidence type="ECO:0000256" key="4">
    <source>
        <dbReference type="ARBA" id="ARBA00023139"/>
    </source>
</evidence>
<dbReference type="PROSITE" id="PS51257">
    <property type="entry name" value="PROKAR_LIPOPROTEIN"/>
    <property type="match status" value="1"/>
</dbReference>
<keyword evidence="5" id="KW-0449">Lipoprotein</keyword>
<accession>A0ABX1SUZ4</accession>
<keyword evidence="1" id="KW-1003">Cell membrane</keyword>
<gene>
    <name evidence="6" type="ORF">G1C94_0277</name>
</gene>
<dbReference type="Gene3D" id="3.40.190.10">
    <property type="entry name" value="Periplasmic binding protein-like II"/>
    <property type="match status" value="2"/>
</dbReference>
<comment type="caution">
    <text evidence="6">The sequence shown here is derived from an EMBL/GenBank/DDBJ whole genome shotgun (WGS) entry which is preliminary data.</text>
</comment>
<sequence>MVRTVAVITSIGVAASLAGCSATESNENEITFFANNTQDSYQKLIDGFEAANPGITIKFSTTNGAQAGYQQTLQTRISGGQLTDVFVAPPEQLNDLVKNNTVKDLTDEPFMADLNDTNKEQSSVDSKIYSMSVTSWTNAFAYNKDLLAKAGYDSIPETWDEFIEMLKALKDAGVEKPYLEPKAGLGAMVESWIGFDSSEASKSIDQQITDGDTTFKDTYGEYYAEWAKLFDTGVMGSEVTGLGDDQVRTEFAAGRLAVMPSGYWDVNTFNDAGLNYAFGRLPMLHKEDTPYAPGAADSGYAINSKISGKKLENAEKFLAYIASEEGLKNVQDGLGLIPATKNYTPEIDEHFSEPYELYLSTGNLYLNTLGWPTSGRSTLRAETFAQLQQVALGSETPDQAASNLDAKIKTLS</sequence>
<evidence type="ECO:0000313" key="7">
    <source>
        <dbReference type="Proteomes" id="UP000553756"/>
    </source>
</evidence>
<proteinExistence type="predicted"/>
<evidence type="ECO:0000256" key="1">
    <source>
        <dbReference type="ARBA" id="ARBA00022475"/>
    </source>
</evidence>
<dbReference type="EMBL" id="JAAIIJ010000003">
    <property type="protein sequence ID" value="NMN01656.1"/>
    <property type="molecule type" value="Genomic_DNA"/>
</dbReference>
<protein>
    <submittedName>
        <fullName evidence="6">ABC transporter substrate-binding protein</fullName>
    </submittedName>
</protein>
<evidence type="ECO:0000256" key="5">
    <source>
        <dbReference type="ARBA" id="ARBA00023288"/>
    </source>
</evidence>
<dbReference type="InterPro" id="IPR006059">
    <property type="entry name" value="SBP"/>
</dbReference>
<evidence type="ECO:0000313" key="6">
    <source>
        <dbReference type="EMBL" id="NMN01656.1"/>
    </source>
</evidence>
<keyword evidence="7" id="KW-1185">Reference proteome</keyword>
<evidence type="ECO:0000256" key="3">
    <source>
        <dbReference type="ARBA" id="ARBA00023136"/>
    </source>
</evidence>
<dbReference type="PANTHER" id="PTHR43649">
    <property type="entry name" value="ARABINOSE-BINDING PROTEIN-RELATED"/>
    <property type="match status" value="1"/>
</dbReference>
<organism evidence="6 7">
    <name type="scientific">Bifidobacterium panos</name>
    <dbReference type="NCBI Taxonomy" id="2675321"/>
    <lineage>
        <taxon>Bacteria</taxon>
        <taxon>Bacillati</taxon>
        <taxon>Actinomycetota</taxon>
        <taxon>Actinomycetes</taxon>
        <taxon>Bifidobacteriales</taxon>
        <taxon>Bifidobacteriaceae</taxon>
        <taxon>Bifidobacterium</taxon>
    </lineage>
</organism>
<dbReference type="Pfam" id="PF01547">
    <property type="entry name" value="SBP_bac_1"/>
    <property type="match status" value="1"/>
</dbReference>
<keyword evidence="2" id="KW-0732">Signal</keyword>